<evidence type="ECO:0000256" key="2">
    <source>
        <dbReference type="SAM" id="MobiDB-lite"/>
    </source>
</evidence>
<feature type="region of interest" description="Disordered" evidence="2">
    <location>
        <begin position="145"/>
        <end position="172"/>
    </location>
</feature>
<dbReference type="STRING" id="2903.R1FWY1"/>
<name>A0A0D3KWV6_EMIH1</name>
<dbReference type="EnsemblProtists" id="EOD40241">
    <property type="protein sequence ID" value="EOD40241"/>
    <property type="gene ID" value="EMIHUDRAFT_471385"/>
</dbReference>
<dbReference type="InterPro" id="IPR037696">
    <property type="entry name" value="CCDC77"/>
</dbReference>
<sequence>MAAAAATSAAPTAHAKAPLINAAAAQLPLSRDLLAYYQSRVAAAEKDMVSLQGRLEEVERHVEAAQQSRRDLLRRTDEVAELQRALSDSHVFVWEARDTAARLQAENDGLRIQEAEDRRKIQHLLALVEPLSSDAALLVRAPLPPKAAGGTPTRGAAGGGGGGGAPRIAGVTTSLEAPAGAARTLSRELVPDEKLDSLLLTVEALRAQLDEKERI</sequence>
<keyword evidence="1" id="KW-0175">Coiled coil</keyword>
<evidence type="ECO:0000313" key="4">
    <source>
        <dbReference type="Proteomes" id="UP000013827"/>
    </source>
</evidence>
<dbReference type="PANTHER" id="PTHR22091:SF1">
    <property type="entry name" value="COILED-COIL DOMAIN-CONTAINING PROTEIN 77"/>
    <property type="match status" value="1"/>
</dbReference>
<dbReference type="Proteomes" id="UP000013827">
    <property type="component" value="Unassembled WGS sequence"/>
</dbReference>
<reference evidence="3" key="2">
    <citation type="submission" date="2024-10" db="UniProtKB">
        <authorList>
            <consortium name="EnsemblProtists"/>
        </authorList>
    </citation>
    <scope>IDENTIFICATION</scope>
</reference>
<protein>
    <submittedName>
        <fullName evidence="3">Uncharacterized protein</fullName>
    </submittedName>
</protein>
<dbReference type="GeneID" id="17285513"/>
<evidence type="ECO:0000256" key="1">
    <source>
        <dbReference type="SAM" id="Coils"/>
    </source>
</evidence>
<accession>A0A0D3KWV6</accession>
<dbReference type="AlphaFoldDB" id="A0A0D3KWV6"/>
<reference evidence="4" key="1">
    <citation type="journal article" date="2013" name="Nature">
        <title>Pan genome of the phytoplankton Emiliania underpins its global distribution.</title>
        <authorList>
            <person name="Read B.A."/>
            <person name="Kegel J."/>
            <person name="Klute M.J."/>
            <person name="Kuo A."/>
            <person name="Lefebvre S.C."/>
            <person name="Maumus F."/>
            <person name="Mayer C."/>
            <person name="Miller J."/>
            <person name="Monier A."/>
            <person name="Salamov A."/>
            <person name="Young J."/>
            <person name="Aguilar M."/>
            <person name="Claverie J.M."/>
            <person name="Frickenhaus S."/>
            <person name="Gonzalez K."/>
            <person name="Herman E.K."/>
            <person name="Lin Y.C."/>
            <person name="Napier J."/>
            <person name="Ogata H."/>
            <person name="Sarno A.F."/>
            <person name="Shmutz J."/>
            <person name="Schroeder D."/>
            <person name="de Vargas C."/>
            <person name="Verret F."/>
            <person name="von Dassow P."/>
            <person name="Valentin K."/>
            <person name="Van de Peer Y."/>
            <person name="Wheeler G."/>
            <person name="Dacks J.B."/>
            <person name="Delwiche C.F."/>
            <person name="Dyhrman S.T."/>
            <person name="Glockner G."/>
            <person name="John U."/>
            <person name="Richards T."/>
            <person name="Worden A.Z."/>
            <person name="Zhang X."/>
            <person name="Grigoriev I.V."/>
            <person name="Allen A.E."/>
            <person name="Bidle K."/>
            <person name="Borodovsky M."/>
            <person name="Bowler C."/>
            <person name="Brownlee C."/>
            <person name="Cock J.M."/>
            <person name="Elias M."/>
            <person name="Gladyshev V.N."/>
            <person name="Groth M."/>
            <person name="Guda C."/>
            <person name="Hadaegh A."/>
            <person name="Iglesias-Rodriguez M.D."/>
            <person name="Jenkins J."/>
            <person name="Jones B.M."/>
            <person name="Lawson T."/>
            <person name="Leese F."/>
            <person name="Lindquist E."/>
            <person name="Lobanov A."/>
            <person name="Lomsadze A."/>
            <person name="Malik S.B."/>
            <person name="Marsh M.E."/>
            <person name="Mackinder L."/>
            <person name="Mock T."/>
            <person name="Mueller-Roeber B."/>
            <person name="Pagarete A."/>
            <person name="Parker M."/>
            <person name="Probert I."/>
            <person name="Quesneville H."/>
            <person name="Raines C."/>
            <person name="Rensing S.A."/>
            <person name="Riano-Pachon D.M."/>
            <person name="Richier S."/>
            <person name="Rokitta S."/>
            <person name="Shiraiwa Y."/>
            <person name="Soanes D.M."/>
            <person name="van der Giezen M."/>
            <person name="Wahlund T.M."/>
            <person name="Williams B."/>
            <person name="Wilson W."/>
            <person name="Wolfe G."/>
            <person name="Wurch L.L."/>
        </authorList>
    </citation>
    <scope>NUCLEOTIDE SEQUENCE</scope>
</reference>
<keyword evidence="4" id="KW-1185">Reference proteome</keyword>
<organism evidence="3 4">
    <name type="scientific">Emiliania huxleyi (strain CCMP1516)</name>
    <dbReference type="NCBI Taxonomy" id="280463"/>
    <lineage>
        <taxon>Eukaryota</taxon>
        <taxon>Haptista</taxon>
        <taxon>Haptophyta</taxon>
        <taxon>Prymnesiophyceae</taxon>
        <taxon>Isochrysidales</taxon>
        <taxon>Noelaerhabdaceae</taxon>
        <taxon>Emiliania</taxon>
    </lineage>
</organism>
<proteinExistence type="predicted"/>
<dbReference type="PaxDb" id="2903-EOD40241"/>
<dbReference type="HOGENOM" id="CLU_1286254_0_0_1"/>
<dbReference type="RefSeq" id="XP_005792670.1">
    <property type="nucleotide sequence ID" value="XM_005792613.1"/>
</dbReference>
<dbReference type="KEGG" id="ehx:EMIHUDRAFT_471385"/>
<dbReference type="PANTHER" id="PTHR22091">
    <property type="entry name" value="COILED-COIL DOMAIN-CONTAINING PROTEIN 77"/>
    <property type="match status" value="1"/>
</dbReference>
<evidence type="ECO:0000313" key="3">
    <source>
        <dbReference type="EnsemblProtists" id="EOD40241"/>
    </source>
</evidence>
<feature type="compositionally biased region" description="Gly residues" evidence="2">
    <location>
        <begin position="156"/>
        <end position="165"/>
    </location>
</feature>
<dbReference type="eggNOG" id="ENOG502QT8A">
    <property type="taxonomic scope" value="Eukaryota"/>
</dbReference>
<feature type="coiled-coil region" evidence="1">
    <location>
        <begin position="41"/>
        <end position="75"/>
    </location>
</feature>